<dbReference type="InterPro" id="IPR050099">
    <property type="entry name" value="SIS_GmhA/DiaA_subfam"/>
</dbReference>
<dbReference type="EMBL" id="JARRAG010000002">
    <property type="protein sequence ID" value="MDG3005740.1"/>
    <property type="molecule type" value="Genomic_DNA"/>
</dbReference>
<dbReference type="Proteomes" id="UP001216907">
    <property type="component" value="Unassembled WGS sequence"/>
</dbReference>
<dbReference type="Gene3D" id="3.40.50.10490">
    <property type="entry name" value="Glucose-6-phosphate isomerase like protein, domain 1"/>
    <property type="match status" value="1"/>
</dbReference>
<evidence type="ECO:0000313" key="3">
    <source>
        <dbReference type="Proteomes" id="UP001216907"/>
    </source>
</evidence>
<evidence type="ECO:0000259" key="1">
    <source>
        <dbReference type="PROSITE" id="PS51464"/>
    </source>
</evidence>
<dbReference type="CDD" id="cd05006">
    <property type="entry name" value="SIS_GmhA"/>
    <property type="match status" value="1"/>
</dbReference>
<dbReference type="InterPro" id="IPR035461">
    <property type="entry name" value="GmhA/DiaA"/>
</dbReference>
<organism evidence="2 3">
    <name type="scientific">Paludisphaera mucosa</name>
    <dbReference type="NCBI Taxonomy" id="3030827"/>
    <lineage>
        <taxon>Bacteria</taxon>
        <taxon>Pseudomonadati</taxon>
        <taxon>Planctomycetota</taxon>
        <taxon>Planctomycetia</taxon>
        <taxon>Isosphaerales</taxon>
        <taxon>Isosphaeraceae</taxon>
        <taxon>Paludisphaera</taxon>
    </lineage>
</organism>
<reference evidence="2 3" key="1">
    <citation type="submission" date="2023-03" db="EMBL/GenBank/DDBJ databases">
        <title>Paludisphaera mucosa sp. nov. a novel planctomycete from northern fen.</title>
        <authorList>
            <person name="Ivanova A."/>
        </authorList>
    </citation>
    <scope>NUCLEOTIDE SEQUENCE [LARGE SCALE GENOMIC DNA]</scope>
    <source>
        <strain evidence="2 3">Pla2</strain>
    </source>
</reference>
<dbReference type="InterPro" id="IPR001347">
    <property type="entry name" value="SIS_dom"/>
</dbReference>
<accession>A0ABT6FEE1</accession>
<gene>
    <name evidence="2" type="ORF">PZE19_18285</name>
</gene>
<dbReference type="InterPro" id="IPR046348">
    <property type="entry name" value="SIS_dom_sf"/>
</dbReference>
<dbReference type="Pfam" id="PF13580">
    <property type="entry name" value="SIS_2"/>
    <property type="match status" value="1"/>
</dbReference>
<comment type="caution">
    <text evidence="2">The sequence shown here is derived from an EMBL/GenBank/DDBJ whole genome shotgun (WGS) entry which is preliminary data.</text>
</comment>
<evidence type="ECO:0000313" key="2">
    <source>
        <dbReference type="EMBL" id="MDG3005740.1"/>
    </source>
</evidence>
<protein>
    <submittedName>
        <fullName evidence="2">SIS domain-containing protein</fullName>
    </submittedName>
</protein>
<name>A0ABT6FEE1_9BACT</name>
<dbReference type="RefSeq" id="WP_277862070.1">
    <property type="nucleotide sequence ID" value="NZ_JARRAG010000002.1"/>
</dbReference>
<dbReference type="PANTHER" id="PTHR30390:SF8">
    <property type="entry name" value="SUGAR ISOMERASE (SIS)"/>
    <property type="match status" value="1"/>
</dbReference>
<feature type="domain" description="SIS" evidence="1">
    <location>
        <begin position="30"/>
        <end position="193"/>
    </location>
</feature>
<dbReference type="PANTHER" id="PTHR30390">
    <property type="entry name" value="SEDOHEPTULOSE 7-PHOSPHATE ISOMERASE / DNAA INITIATOR-ASSOCIATING FACTOR FOR REPLICATION INITIATION"/>
    <property type="match status" value="1"/>
</dbReference>
<sequence length="206" mass="22415">MLGQTLSAGDYLSRVRDEIGRLDVPSIETVSDVIERAYDANKFVFIIGNGGSGANASHLCEDLAKCTLCDFEDQKRLKVLSLTDNTAGIMAWANDEGYERVFLEQLKNLASPGDVLIAISGSGNSPNILRAVEWANAKGLETVGFTGFSGGKLQAIGKHNLHVGLDDMGIVESLHQVVFHWLIDDLHRRFTAKHRSTPRNGARAHA</sequence>
<dbReference type="SUPFAM" id="SSF53697">
    <property type="entry name" value="SIS domain"/>
    <property type="match status" value="1"/>
</dbReference>
<dbReference type="PROSITE" id="PS51464">
    <property type="entry name" value="SIS"/>
    <property type="match status" value="1"/>
</dbReference>
<proteinExistence type="predicted"/>
<keyword evidence="3" id="KW-1185">Reference proteome</keyword>